<sequence length="244" mass="27009">MDDGFDLHAELAAGVRDAAGAWRFVRLFAASYASPVLAGDGCDDEELRAAEARLGFPLPASLREAYALIGRRFDLTGAQDRLLAPDEVTVDDTGQVLVFRVENQHVAQWGIPLSAVTEPDPPVVFRLESVTRAERAWQPFLDRVSLACVEMALSEWMLSGGVYGDNRELDDDAIALLEEQFRRLPMPDYPLWAAPGGRPMRWFDGLGAILREDAGQWLWVRAASADRIAAVRRALPGEWLMDEG</sequence>
<proteinExistence type="predicted"/>
<dbReference type="RefSeq" id="WP_196204193.1">
    <property type="nucleotide sequence ID" value="NZ_JADPUN010000245.1"/>
</dbReference>
<accession>A0ABS0H2H4</accession>
<protein>
    <submittedName>
        <fullName evidence="2">SMI1/KNR4 family protein</fullName>
    </submittedName>
</protein>
<feature type="domain" description="Knr4/Smi1-like" evidence="1">
    <location>
        <begin position="41"/>
        <end position="159"/>
    </location>
</feature>
<evidence type="ECO:0000313" key="2">
    <source>
        <dbReference type="EMBL" id="MBF9132667.1"/>
    </source>
</evidence>
<dbReference type="Proteomes" id="UP000638560">
    <property type="component" value="Unassembled WGS sequence"/>
</dbReference>
<organism evidence="2 3">
    <name type="scientific">Plantactinospora alkalitolerans</name>
    <dbReference type="NCBI Taxonomy" id="2789879"/>
    <lineage>
        <taxon>Bacteria</taxon>
        <taxon>Bacillati</taxon>
        <taxon>Actinomycetota</taxon>
        <taxon>Actinomycetes</taxon>
        <taxon>Micromonosporales</taxon>
        <taxon>Micromonosporaceae</taxon>
        <taxon>Plantactinospora</taxon>
    </lineage>
</organism>
<dbReference type="EMBL" id="JADPUN010000245">
    <property type="protein sequence ID" value="MBF9132667.1"/>
    <property type="molecule type" value="Genomic_DNA"/>
</dbReference>
<evidence type="ECO:0000313" key="3">
    <source>
        <dbReference type="Proteomes" id="UP000638560"/>
    </source>
</evidence>
<comment type="caution">
    <text evidence="2">The sequence shown here is derived from an EMBL/GenBank/DDBJ whole genome shotgun (WGS) entry which is preliminary data.</text>
</comment>
<name>A0ABS0H2H4_9ACTN</name>
<evidence type="ECO:0000259" key="1">
    <source>
        <dbReference type="SMART" id="SM00860"/>
    </source>
</evidence>
<gene>
    <name evidence="2" type="ORF">I0C86_27475</name>
</gene>
<dbReference type="InterPro" id="IPR018958">
    <property type="entry name" value="Knr4/Smi1-like_dom"/>
</dbReference>
<reference evidence="2 3" key="1">
    <citation type="submission" date="2020-11" db="EMBL/GenBank/DDBJ databases">
        <title>A novel isolate from a Black sea contaminated sediment with potential to produce alkanes: Plantactinospora alkalitolerans sp. nov.</title>
        <authorList>
            <person name="Carro L."/>
            <person name="Veyisoglu A."/>
            <person name="Guven K."/>
            <person name="Schumann P."/>
            <person name="Klenk H.-P."/>
            <person name="Sahin N."/>
        </authorList>
    </citation>
    <scope>NUCLEOTIDE SEQUENCE [LARGE SCALE GENOMIC DNA]</scope>
    <source>
        <strain evidence="2 3">S1510</strain>
    </source>
</reference>
<keyword evidence="3" id="KW-1185">Reference proteome</keyword>
<dbReference type="SMART" id="SM00860">
    <property type="entry name" value="SMI1_KNR4"/>
    <property type="match status" value="1"/>
</dbReference>